<feature type="compositionally biased region" description="Polar residues" evidence="1">
    <location>
        <begin position="148"/>
        <end position="161"/>
    </location>
</feature>
<proteinExistence type="predicted"/>
<sequence>MENKESTSHYYLVLEADSTKDTPGHVDFSNLVEVFEFDDAKNISPYKENVSRAKMMVDELEAVAKEFERNTQIDGKYKISSNCYTGKVENNQLAWFQIEKSKEERKTKKVVRMLIKEIPVLLRNKLSSKSSARSRFEAPRQSPPSARYSANPQKMQRSSTKMLSNQSKFLVPPITLHNITGSRSKSPLVSKLISQYLAKNPRAMTPAETNFSRAEINSSRTEINSSRAEGNSLRTEGNSSRDHSPLLSSRMPRNIPIPTISKAHSNPRFKFIRDAYKIFPRHINLVTNC</sequence>
<dbReference type="EMBL" id="CAJZBQ010000002">
    <property type="protein sequence ID" value="CAG9310435.1"/>
    <property type="molecule type" value="Genomic_DNA"/>
</dbReference>
<evidence type="ECO:0000313" key="2">
    <source>
        <dbReference type="EMBL" id="CAG9310435.1"/>
    </source>
</evidence>
<dbReference type="Proteomes" id="UP001162131">
    <property type="component" value="Unassembled WGS sequence"/>
</dbReference>
<evidence type="ECO:0000256" key="1">
    <source>
        <dbReference type="SAM" id="MobiDB-lite"/>
    </source>
</evidence>
<dbReference type="AlphaFoldDB" id="A0AAU9ILS8"/>
<protein>
    <submittedName>
        <fullName evidence="2">Uncharacterized protein</fullName>
    </submittedName>
</protein>
<feature type="compositionally biased region" description="Polar residues" evidence="1">
    <location>
        <begin position="208"/>
        <end position="238"/>
    </location>
</feature>
<name>A0AAU9ILS8_9CILI</name>
<evidence type="ECO:0000313" key="3">
    <source>
        <dbReference type="Proteomes" id="UP001162131"/>
    </source>
</evidence>
<keyword evidence="3" id="KW-1185">Reference proteome</keyword>
<organism evidence="2 3">
    <name type="scientific">Blepharisma stoltei</name>
    <dbReference type="NCBI Taxonomy" id="1481888"/>
    <lineage>
        <taxon>Eukaryota</taxon>
        <taxon>Sar</taxon>
        <taxon>Alveolata</taxon>
        <taxon>Ciliophora</taxon>
        <taxon>Postciliodesmatophora</taxon>
        <taxon>Heterotrichea</taxon>
        <taxon>Heterotrichida</taxon>
        <taxon>Blepharismidae</taxon>
        <taxon>Blepharisma</taxon>
    </lineage>
</organism>
<feature type="region of interest" description="Disordered" evidence="1">
    <location>
        <begin position="129"/>
        <end position="161"/>
    </location>
</feature>
<accession>A0AAU9ILS8</accession>
<gene>
    <name evidence="2" type="ORF">BSTOLATCC_MIC1285</name>
</gene>
<reference evidence="2" key="1">
    <citation type="submission" date="2021-09" db="EMBL/GenBank/DDBJ databases">
        <authorList>
            <consortium name="AG Swart"/>
            <person name="Singh M."/>
            <person name="Singh A."/>
            <person name="Seah K."/>
            <person name="Emmerich C."/>
        </authorList>
    </citation>
    <scope>NUCLEOTIDE SEQUENCE</scope>
    <source>
        <strain evidence="2">ATCC30299</strain>
    </source>
</reference>
<comment type="caution">
    <text evidence="2">The sequence shown here is derived from an EMBL/GenBank/DDBJ whole genome shotgun (WGS) entry which is preliminary data.</text>
</comment>
<feature type="region of interest" description="Disordered" evidence="1">
    <location>
        <begin position="208"/>
        <end position="253"/>
    </location>
</feature>